<evidence type="ECO:0000256" key="2">
    <source>
        <dbReference type="ARBA" id="ARBA00023125"/>
    </source>
</evidence>
<dbReference type="PANTHER" id="PTHR33204:SF18">
    <property type="entry name" value="TRANSCRIPTIONAL REGULATORY PROTEIN"/>
    <property type="match status" value="1"/>
</dbReference>
<evidence type="ECO:0000256" key="1">
    <source>
        <dbReference type="ARBA" id="ARBA00023015"/>
    </source>
</evidence>
<dbReference type="PANTHER" id="PTHR33204">
    <property type="entry name" value="TRANSCRIPTIONAL REGULATOR, MARR FAMILY"/>
    <property type="match status" value="1"/>
</dbReference>
<evidence type="ECO:0000256" key="3">
    <source>
        <dbReference type="ARBA" id="ARBA00023163"/>
    </source>
</evidence>
<dbReference type="eggNOG" id="COG1733">
    <property type="taxonomic scope" value="Bacteria"/>
</dbReference>
<dbReference type="InterPro" id="IPR011991">
    <property type="entry name" value="ArsR-like_HTH"/>
</dbReference>
<dbReference type="HOGENOM" id="CLU_111585_0_0_9"/>
<reference evidence="5" key="1">
    <citation type="submission" date="2009-10" db="EMBL/GenBank/DDBJ databases">
        <title>Complete sequence of Bacillus selenitireducens MLS10.</title>
        <authorList>
            <consortium name="US DOE Joint Genome Institute"/>
            <person name="Lucas S."/>
            <person name="Copeland A."/>
            <person name="Lapidus A."/>
            <person name="Glavina del Rio T."/>
            <person name="Dalin E."/>
            <person name="Tice H."/>
            <person name="Bruce D."/>
            <person name="Goodwin L."/>
            <person name="Pitluck S."/>
            <person name="Sims D."/>
            <person name="Brettin T."/>
            <person name="Detter J.C."/>
            <person name="Han C."/>
            <person name="Larimer F."/>
            <person name="Land M."/>
            <person name="Hauser L."/>
            <person name="Kyrpides N."/>
            <person name="Ovchinnikova G."/>
            <person name="Stolz J."/>
        </authorList>
    </citation>
    <scope>NUCLEOTIDE SEQUENCE [LARGE SCALE GENOMIC DNA]</scope>
    <source>
        <strain evidence="5">MLS10</strain>
    </source>
</reference>
<proteinExistence type="predicted"/>
<evidence type="ECO:0000313" key="6">
    <source>
        <dbReference type="Proteomes" id="UP000000271"/>
    </source>
</evidence>
<dbReference type="AlphaFoldDB" id="D6XYC7"/>
<dbReference type="Proteomes" id="UP000000271">
    <property type="component" value="Chromosome"/>
</dbReference>
<dbReference type="RefSeq" id="WP_013173612.1">
    <property type="nucleotide sequence ID" value="NC_014219.1"/>
</dbReference>
<dbReference type="EMBL" id="CP001791">
    <property type="protein sequence ID" value="ADI00196.1"/>
    <property type="molecule type" value="Genomic_DNA"/>
</dbReference>
<evidence type="ECO:0000259" key="4">
    <source>
        <dbReference type="PROSITE" id="PS51118"/>
    </source>
</evidence>
<dbReference type="Gene3D" id="1.10.10.10">
    <property type="entry name" value="Winged helix-like DNA-binding domain superfamily/Winged helix DNA-binding domain"/>
    <property type="match status" value="1"/>
</dbReference>
<evidence type="ECO:0000313" key="5">
    <source>
        <dbReference type="EMBL" id="ADI00196.1"/>
    </source>
</evidence>
<keyword evidence="6" id="KW-1185">Reference proteome</keyword>
<sequence>MKARYNLPCNIAQTLNIVGDRWTLLILHEILIGHTTFNEIKRSLEGISANILSDRLKQLEEAGLTSSSLYSDHPPRYAYTLTESGKALEPVFDALLIWGQNHLEHCYKKMIHTSCDQEIEVSYYCPHCEESLTKDDTTIVTLSDQVTP</sequence>
<accession>D6XYC7</accession>
<organism evidence="5 6">
    <name type="scientific">Bacillus selenitireducens (strain ATCC 700615 / DSM 15326 / MLS10)</name>
    <dbReference type="NCBI Taxonomy" id="439292"/>
    <lineage>
        <taxon>Bacteria</taxon>
        <taxon>Bacillati</taxon>
        <taxon>Bacillota</taxon>
        <taxon>Bacilli</taxon>
        <taxon>Bacillales</taxon>
        <taxon>Bacillaceae</taxon>
        <taxon>Salisediminibacterium</taxon>
    </lineage>
</organism>
<dbReference type="Pfam" id="PF01638">
    <property type="entry name" value="HxlR"/>
    <property type="match status" value="1"/>
</dbReference>
<dbReference type="OrthoDB" id="9791143at2"/>
<feature type="domain" description="HTH hxlR-type" evidence="4">
    <location>
        <begin position="9"/>
        <end position="107"/>
    </location>
</feature>
<keyword evidence="1" id="KW-0805">Transcription regulation</keyword>
<dbReference type="InterPro" id="IPR036388">
    <property type="entry name" value="WH-like_DNA-bd_sf"/>
</dbReference>
<dbReference type="PROSITE" id="PS51118">
    <property type="entry name" value="HTH_HXLR"/>
    <property type="match status" value="1"/>
</dbReference>
<dbReference type="CDD" id="cd00090">
    <property type="entry name" value="HTH_ARSR"/>
    <property type="match status" value="1"/>
</dbReference>
<dbReference type="InterPro" id="IPR002577">
    <property type="entry name" value="HTH_HxlR"/>
</dbReference>
<dbReference type="SUPFAM" id="SSF46785">
    <property type="entry name" value="Winged helix' DNA-binding domain"/>
    <property type="match status" value="1"/>
</dbReference>
<dbReference type="GO" id="GO:0003677">
    <property type="term" value="F:DNA binding"/>
    <property type="evidence" value="ECO:0007669"/>
    <property type="project" value="UniProtKB-KW"/>
</dbReference>
<keyword evidence="2" id="KW-0238">DNA-binding</keyword>
<name>D6XYC7_BACIE</name>
<dbReference type="STRING" id="439292.Bsel_2698"/>
<keyword evidence="3" id="KW-0804">Transcription</keyword>
<protein>
    <submittedName>
        <fullName evidence="5">Transcriptional regulator, HxlR family</fullName>
    </submittedName>
</protein>
<gene>
    <name evidence="5" type="ordered locus">Bsel_2698</name>
</gene>
<dbReference type="InterPro" id="IPR036390">
    <property type="entry name" value="WH_DNA-bd_sf"/>
</dbReference>
<dbReference type="KEGG" id="bse:Bsel_2698"/>